<dbReference type="InterPro" id="IPR017937">
    <property type="entry name" value="Thioredoxin_CS"/>
</dbReference>
<comment type="caution">
    <text evidence="3">The sequence shown here is derived from an EMBL/GenBank/DDBJ whole genome shotgun (WGS) entry which is preliminary data.</text>
</comment>
<dbReference type="PANTHER" id="PTHR42852:SF1">
    <property type="entry name" value="THIOREDOXIN-LIKE PROTEIN YNEN"/>
    <property type="match status" value="1"/>
</dbReference>
<keyword evidence="4" id="KW-1185">Reference proteome</keyword>
<dbReference type="PROSITE" id="PS00194">
    <property type="entry name" value="THIOREDOXIN_1"/>
    <property type="match status" value="1"/>
</dbReference>
<evidence type="ECO:0000313" key="4">
    <source>
        <dbReference type="Proteomes" id="UP001469365"/>
    </source>
</evidence>
<dbReference type="Proteomes" id="UP001469365">
    <property type="component" value="Unassembled WGS sequence"/>
</dbReference>
<dbReference type="CDD" id="cd02966">
    <property type="entry name" value="TlpA_like_family"/>
    <property type="match status" value="1"/>
</dbReference>
<dbReference type="InterPro" id="IPR013766">
    <property type="entry name" value="Thioredoxin_domain"/>
</dbReference>
<dbReference type="Gene3D" id="3.40.30.10">
    <property type="entry name" value="Glutaredoxin"/>
    <property type="match status" value="1"/>
</dbReference>
<protein>
    <submittedName>
        <fullName evidence="3">TlpA disulfide reductase family protein</fullName>
    </submittedName>
</protein>
<keyword evidence="1" id="KW-1015">Disulfide bond</keyword>
<dbReference type="PANTHER" id="PTHR42852">
    <property type="entry name" value="THIOL:DISULFIDE INTERCHANGE PROTEIN DSBE"/>
    <property type="match status" value="1"/>
</dbReference>
<dbReference type="Pfam" id="PF00578">
    <property type="entry name" value="AhpC-TSA"/>
    <property type="match status" value="1"/>
</dbReference>
<dbReference type="EMBL" id="JBBPCC010000001">
    <property type="protein sequence ID" value="MEK8126328.1"/>
    <property type="molecule type" value="Genomic_DNA"/>
</dbReference>
<dbReference type="InterPro" id="IPR000866">
    <property type="entry name" value="AhpC/TSA"/>
</dbReference>
<sequence>MKKTNVLFGLTALALVLMGVWQMVRTDQIIRAATAPPKPVLAVTMPVPPESLKGLDGKDYTIGGARDKPMLLNFWASWCGPCHEEVPALKAVYERYGSQFDLYAVNVSKGDRMKDVKSFVSQYGVKFPVLLDSTGGAANDYRILFVPTSFLIDKEGRLVEIIHVLPPEELEMKIRKLVEGGGEA</sequence>
<organism evidence="3 4">
    <name type="scientific">Paenibacillus filicis</name>
    <dbReference type="NCBI Taxonomy" id="669464"/>
    <lineage>
        <taxon>Bacteria</taxon>
        <taxon>Bacillati</taxon>
        <taxon>Bacillota</taxon>
        <taxon>Bacilli</taxon>
        <taxon>Bacillales</taxon>
        <taxon>Paenibacillaceae</taxon>
        <taxon>Paenibacillus</taxon>
    </lineage>
</organism>
<proteinExistence type="predicted"/>
<evidence type="ECO:0000259" key="2">
    <source>
        <dbReference type="PROSITE" id="PS51352"/>
    </source>
</evidence>
<evidence type="ECO:0000313" key="3">
    <source>
        <dbReference type="EMBL" id="MEK8126328.1"/>
    </source>
</evidence>
<dbReference type="RefSeq" id="WP_341413387.1">
    <property type="nucleotide sequence ID" value="NZ_JBBPCC010000001.1"/>
</dbReference>
<dbReference type="SUPFAM" id="SSF52833">
    <property type="entry name" value="Thioredoxin-like"/>
    <property type="match status" value="1"/>
</dbReference>
<dbReference type="PROSITE" id="PS51352">
    <property type="entry name" value="THIOREDOXIN_2"/>
    <property type="match status" value="1"/>
</dbReference>
<accession>A0ABU9DEY0</accession>
<dbReference type="InterPro" id="IPR036249">
    <property type="entry name" value="Thioredoxin-like_sf"/>
</dbReference>
<evidence type="ECO:0000256" key="1">
    <source>
        <dbReference type="ARBA" id="ARBA00023157"/>
    </source>
</evidence>
<name>A0ABU9DEY0_9BACL</name>
<dbReference type="InterPro" id="IPR050553">
    <property type="entry name" value="Thioredoxin_ResA/DsbE_sf"/>
</dbReference>
<feature type="domain" description="Thioredoxin" evidence="2">
    <location>
        <begin position="41"/>
        <end position="179"/>
    </location>
</feature>
<reference evidence="3 4" key="1">
    <citation type="submission" date="2024-04" db="EMBL/GenBank/DDBJ databases">
        <title>draft genome sequnece of Paenibacillus filicis.</title>
        <authorList>
            <person name="Kim D.-U."/>
        </authorList>
    </citation>
    <scope>NUCLEOTIDE SEQUENCE [LARGE SCALE GENOMIC DNA]</scope>
    <source>
        <strain evidence="3 4">KACC14197</strain>
    </source>
</reference>
<gene>
    <name evidence="3" type="ORF">WMW72_00205</name>
</gene>